<dbReference type="Proteomes" id="UP000535437">
    <property type="component" value="Unassembled WGS sequence"/>
</dbReference>
<dbReference type="AlphaFoldDB" id="A0A7Z0GLW2"/>
<proteinExistence type="predicted"/>
<name>A0A7Z0GLW2_9MICC</name>
<reference evidence="1 2" key="1">
    <citation type="submission" date="2020-07" db="EMBL/GenBank/DDBJ databases">
        <title>Sequencing the genomes of 1000 actinobacteria strains.</title>
        <authorList>
            <person name="Klenk H.-P."/>
        </authorList>
    </citation>
    <scope>NUCLEOTIDE SEQUENCE [LARGE SCALE GENOMIC DNA]</scope>
    <source>
        <strain evidence="1 2">DSM 15475</strain>
    </source>
</reference>
<sequence>MITMPAVASMTGMGIVPTVPVMIVMPGRVLVVSAVLAAWPVAGVVRVSGEFSRAVA</sequence>
<comment type="caution">
    <text evidence="1">The sequence shown here is derived from an EMBL/GenBank/DDBJ whole genome shotgun (WGS) entry which is preliminary data.</text>
</comment>
<protein>
    <submittedName>
        <fullName evidence="1">Uncharacterized protein</fullName>
    </submittedName>
</protein>
<evidence type="ECO:0000313" key="2">
    <source>
        <dbReference type="Proteomes" id="UP000535437"/>
    </source>
</evidence>
<organism evidence="1 2">
    <name type="scientific">Nesterenkonia xinjiangensis</name>
    <dbReference type="NCBI Taxonomy" id="225327"/>
    <lineage>
        <taxon>Bacteria</taxon>
        <taxon>Bacillati</taxon>
        <taxon>Actinomycetota</taxon>
        <taxon>Actinomycetes</taxon>
        <taxon>Micrococcales</taxon>
        <taxon>Micrococcaceae</taxon>
        <taxon>Nesterenkonia</taxon>
    </lineage>
</organism>
<accession>A0A7Z0GLW2</accession>
<evidence type="ECO:0000313" key="1">
    <source>
        <dbReference type="EMBL" id="NYJ78325.1"/>
    </source>
</evidence>
<gene>
    <name evidence="1" type="ORF">HNR09_001736</name>
</gene>
<dbReference type="EMBL" id="JACCFY010000001">
    <property type="protein sequence ID" value="NYJ78325.1"/>
    <property type="molecule type" value="Genomic_DNA"/>
</dbReference>
<keyword evidence="2" id="KW-1185">Reference proteome</keyword>